<dbReference type="InterPro" id="IPR057727">
    <property type="entry name" value="WCX_dom"/>
</dbReference>
<feature type="chain" id="PRO_5003662546" evidence="3">
    <location>
        <begin position="23"/>
        <end position="319"/>
    </location>
</feature>
<evidence type="ECO:0000256" key="2">
    <source>
        <dbReference type="ARBA" id="ARBA00023163"/>
    </source>
</evidence>
<dbReference type="InterPro" id="IPR001034">
    <property type="entry name" value="DeoR_HTH"/>
</dbReference>
<accession>I2PX24</accession>
<dbReference type="InterPro" id="IPR028349">
    <property type="entry name" value="PafC-like"/>
</dbReference>
<dbReference type="OrthoDB" id="9787242at2"/>
<keyword evidence="2" id="KW-0804">Transcription</keyword>
<sequence length="319" mass="35930">MRRLDRLLGLILFLQSRRFATAASMAEHFGLSQRTIYRDMKALAEAGVPVLAEAGVGFSLMRGYLLPPINFSEEEAFALATGGMLLERTAASSLSTHVSSALQKIRAVLPPVRRDELANLIRGMGSTAAPPPPAWQPDLALIQKALARCRPLRLRYQGHGKADAEERVVEPMGLLYYLGRWHLIAWCRLRQGLRDFRIDRMHEAEMLGERFVPRSNFDSAAYVRENMPRPVLRAMVRFHPEAVDRVRREWWLGVHEDRLREQDGDTVFGLSAVDWDHLASWLLTFGPMATVIEPAALRECVVALAEAAARHHRIGPPTT</sequence>
<dbReference type="PROSITE" id="PS51000">
    <property type="entry name" value="HTH_DEOR_2"/>
    <property type="match status" value="1"/>
</dbReference>
<dbReference type="Pfam" id="PF13280">
    <property type="entry name" value="WYL"/>
    <property type="match status" value="1"/>
</dbReference>
<organism evidence="5">
    <name type="scientific">Desulfovibrio sp. U5L</name>
    <dbReference type="NCBI Taxonomy" id="596152"/>
    <lineage>
        <taxon>Bacteria</taxon>
        <taxon>Pseudomonadati</taxon>
        <taxon>Thermodesulfobacteriota</taxon>
        <taxon>Desulfovibrionia</taxon>
        <taxon>Desulfovibrionales</taxon>
        <taxon>Desulfovibrionaceae</taxon>
        <taxon>Desulfovibrio</taxon>
    </lineage>
</organism>
<dbReference type="EMBL" id="JH600068">
    <property type="protein sequence ID" value="EIG52080.1"/>
    <property type="molecule type" value="Genomic_DNA"/>
</dbReference>
<evidence type="ECO:0000259" key="4">
    <source>
        <dbReference type="PROSITE" id="PS51000"/>
    </source>
</evidence>
<dbReference type="PANTHER" id="PTHR34580">
    <property type="match status" value="1"/>
</dbReference>
<proteinExistence type="predicted"/>
<dbReference type="PANTHER" id="PTHR34580:SF3">
    <property type="entry name" value="PROTEIN PAFB"/>
    <property type="match status" value="1"/>
</dbReference>
<dbReference type="eggNOG" id="COG2378">
    <property type="taxonomic scope" value="Bacteria"/>
</dbReference>
<dbReference type="AlphaFoldDB" id="I2PX24"/>
<dbReference type="SUPFAM" id="SSF46785">
    <property type="entry name" value="Winged helix' DNA-binding domain"/>
    <property type="match status" value="1"/>
</dbReference>
<evidence type="ECO:0000313" key="5">
    <source>
        <dbReference type="EMBL" id="EIG52080.1"/>
    </source>
</evidence>
<dbReference type="PIRSF" id="PIRSF016838">
    <property type="entry name" value="PafC"/>
    <property type="match status" value="1"/>
</dbReference>
<dbReference type="InterPro" id="IPR036390">
    <property type="entry name" value="WH_DNA-bd_sf"/>
</dbReference>
<dbReference type="STRING" id="596152.DesU5LDRAFT_0369"/>
<dbReference type="InterPro" id="IPR036388">
    <property type="entry name" value="WH-like_DNA-bd_sf"/>
</dbReference>
<reference evidence="5" key="1">
    <citation type="submission" date="2011-11" db="EMBL/GenBank/DDBJ databases">
        <title>Improved High-Quality Draft sequence of Desulfovibrio sp. U5L.</title>
        <authorList>
            <consortium name="US DOE Joint Genome Institute"/>
            <person name="Lucas S."/>
            <person name="Han J."/>
            <person name="Lapidus A."/>
            <person name="Cheng J.-F."/>
            <person name="Goodwin L."/>
            <person name="Pitluck S."/>
            <person name="Peters L."/>
            <person name="Ovchinnikova G."/>
            <person name="Held B."/>
            <person name="Detter J.C."/>
            <person name="Han C."/>
            <person name="Tapia R."/>
            <person name="Land M."/>
            <person name="Hauser L."/>
            <person name="Kyrpides N."/>
            <person name="Ivanova N."/>
            <person name="Pagani I."/>
            <person name="Gabster J."/>
            <person name="Walker C."/>
            <person name="Stolyar S."/>
            <person name="Stahl D."/>
            <person name="Arkin A."/>
            <person name="Dehal P."/>
            <person name="Hazen T."/>
            <person name="Woyke T."/>
        </authorList>
    </citation>
    <scope>NUCLEOTIDE SEQUENCE [LARGE SCALE GENOMIC DNA]</scope>
    <source>
        <strain evidence="5">U5L</strain>
    </source>
</reference>
<evidence type="ECO:0000256" key="1">
    <source>
        <dbReference type="ARBA" id="ARBA00023015"/>
    </source>
</evidence>
<gene>
    <name evidence="5" type="ORF">DesU5LDRAFT_0369</name>
</gene>
<dbReference type="Pfam" id="PF25583">
    <property type="entry name" value="WCX"/>
    <property type="match status" value="1"/>
</dbReference>
<keyword evidence="3" id="KW-0732">Signal</keyword>
<dbReference type="InterPro" id="IPR013196">
    <property type="entry name" value="HTH_11"/>
</dbReference>
<feature type="domain" description="HTH deoR-type" evidence="4">
    <location>
        <begin position="3"/>
        <end position="58"/>
    </location>
</feature>
<protein>
    <submittedName>
        <fullName evidence="5">Putative transcriptional regulator</fullName>
    </submittedName>
</protein>
<feature type="signal peptide" evidence="3">
    <location>
        <begin position="1"/>
        <end position="22"/>
    </location>
</feature>
<dbReference type="HOGENOM" id="CLU_041141_4_4_7"/>
<dbReference type="InterPro" id="IPR026881">
    <property type="entry name" value="WYL_dom"/>
</dbReference>
<evidence type="ECO:0000256" key="3">
    <source>
        <dbReference type="SAM" id="SignalP"/>
    </source>
</evidence>
<keyword evidence="1" id="KW-0805">Transcription regulation</keyword>
<dbReference type="PROSITE" id="PS52050">
    <property type="entry name" value="WYL"/>
    <property type="match status" value="1"/>
</dbReference>
<dbReference type="GO" id="GO:0003700">
    <property type="term" value="F:DNA-binding transcription factor activity"/>
    <property type="evidence" value="ECO:0007669"/>
    <property type="project" value="InterPro"/>
</dbReference>
<dbReference type="InterPro" id="IPR051534">
    <property type="entry name" value="CBASS_pafABC_assoc_protein"/>
</dbReference>
<name>I2PX24_9BACT</name>
<dbReference type="Gene3D" id="1.10.10.10">
    <property type="entry name" value="Winged helix-like DNA-binding domain superfamily/Winged helix DNA-binding domain"/>
    <property type="match status" value="1"/>
</dbReference>
<dbReference type="Pfam" id="PF08279">
    <property type="entry name" value="HTH_11"/>
    <property type="match status" value="1"/>
</dbReference>